<dbReference type="AlphaFoldDB" id="A0A4Y2WT19"/>
<dbReference type="Gene3D" id="2.60.40.60">
    <property type="entry name" value="Cadherins"/>
    <property type="match status" value="1"/>
</dbReference>
<evidence type="ECO:0000313" key="1">
    <source>
        <dbReference type="EMBL" id="GBO39569.1"/>
    </source>
</evidence>
<name>A0A4Y2WT19_ARAVE</name>
<evidence type="ECO:0008006" key="4">
    <source>
        <dbReference type="Google" id="ProtNLM"/>
    </source>
</evidence>
<dbReference type="CDD" id="cd11304">
    <property type="entry name" value="Cadherin_repeat"/>
    <property type="match status" value="1"/>
</dbReference>
<dbReference type="EMBL" id="BGPR01064662">
    <property type="protein sequence ID" value="GBO39600.1"/>
    <property type="molecule type" value="Genomic_DNA"/>
</dbReference>
<dbReference type="EMBL" id="BGPR01064641">
    <property type="protein sequence ID" value="GBO39569.1"/>
    <property type="molecule type" value="Genomic_DNA"/>
</dbReference>
<proteinExistence type="predicted"/>
<sequence>MRKGGINAVEGRGSRIITVRTRDEENDPIEYGIEPARYVDGSEYFRINKDTGEVFLKKALTGQISALQGERKLLPHRKASYRFRFVEDHMGQLSLVQQVTFQQFGSTSESNWISGKGSALQESSE</sequence>
<dbReference type="OrthoDB" id="3256376at2759"/>
<comment type="caution">
    <text evidence="2">The sequence shown here is derived from an EMBL/GenBank/DDBJ whole genome shotgun (WGS) entry which is preliminary data.</text>
</comment>
<protein>
    <recommendedName>
        <fullName evidence="4">Cadherin domain-containing protein</fullName>
    </recommendedName>
</protein>
<organism evidence="2 3">
    <name type="scientific">Araneus ventricosus</name>
    <name type="common">Orbweaver spider</name>
    <name type="synonym">Epeira ventricosa</name>
    <dbReference type="NCBI Taxonomy" id="182803"/>
    <lineage>
        <taxon>Eukaryota</taxon>
        <taxon>Metazoa</taxon>
        <taxon>Ecdysozoa</taxon>
        <taxon>Arthropoda</taxon>
        <taxon>Chelicerata</taxon>
        <taxon>Arachnida</taxon>
        <taxon>Araneae</taxon>
        <taxon>Araneomorphae</taxon>
        <taxon>Entelegynae</taxon>
        <taxon>Araneoidea</taxon>
        <taxon>Araneidae</taxon>
        <taxon>Araneus</taxon>
    </lineage>
</organism>
<evidence type="ECO:0000313" key="2">
    <source>
        <dbReference type="EMBL" id="GBO39600.1"/>
    </source>
</evidence>
<reference evidence="2 3" key="1">
    <citation type="journal article" date="2019" name="Sci. Rep.">
        <title>Orb-weaving spider Araneus ventricosus genome elucidates the spidroin gene catalogue.</title>
        <authorList>
            <person name="Kono N."/>
            <person name="Nakamura H."/>
            <person name="Ohtoshi R."/>
            <person name="Moran D.A.P."/>
            <person name="Shinohara A."/>
            <person name="Yoshida Y."/>
            <person name="Fujiwara M."/>
            <person name="Mori M."/>
            <person name="Tomita M."/>
            <person name="Arakawa K."/>
        </authorList>
    </citation>
    <scope>NUCLEOTIDE SEQUENCE [LARGE SCALE GENOMIC DNA]</scope>
</reference>
<evidence type="ECO:0000313" key="3">
    <source>
        <dbReference type="Proteomes" id="UP000499080"/>
    </source>
</evidence>
<gene>
    <name evidence="2" type="ORF">AVEN_181198_1</name>
    <name evidence="1" type="ORF">AVEN_90730_1</name>
</gene>
<dbReference type="Proteomes" id="UP000499080">
    <property type="component" value="Unassembled WGS sequence"/>
</dbReference>
<keyword evidence="3" id="KW-1185">Reference proteome</keyword>
<accession>A0A4Y2WT19</accession>